<proteinExistence type="predicted"/>
<sequence>MPPWPLATVSKPQPPSSTAPSTTHSRFTQVPLSRALDGPDEALKREGPAPKSGGGPGCDEVTLGTT</sequence>
<reference evidence="2 3" key="1">
    <citation type="submission" date="2019-07" db="EMBL/GenBank/DDBJ databases">
        <title>Whole genome shotgun sequence of Myxococcus fulvus NBRC 100333.</title>
        <authorList>
            <person name="Hosoyama A."/>
            <person name="Uohara A."/>
            <person name="Ohji S."/>
            <person name="Ichikawa N."/>
        </authorList>
    </citation>
    <scope>NUCLEOTIDE SEQUENCE [LARGE SCALE GENOMIC DNA]</scope>
    <source>
        <strain evidence="2 3">NBRC 100333</strain>
    </source>
</reference>
<dbReference type="EMBL" id="BJXR01000017">
    <property type="protein sequence ID" value="GEN06659.1"/>
    <property type="molecule type" value="Genomic_DNA"/>
</dbReference>
<accession>A0A511SXN1</accession>
<comment type="caution">
    <text evidence="2">The sequence shown here is derived from an EMBL/GenBank/DDBJ whole genome shotgun (WGS) entry which is preliminary data.</text>
</comment>
<feature type="region of interest" description="Disordered" evidence="1">
    <location>
        <begin position="1"/>
        <end position="66"/>
    </location>
</feature>
<protein>
    <submittedName>
        <fullName evidence="2">Uncharacterized protein</fullName>
    </submittedName>
</protein>
<evidence type="ECO:0000256" key="1">
    <source>
        <dbReference type="SAM" id="MobiDB-lite"/>
    </source>
</evidence>
<name>A0A511SXN1_MYXFU</name>
<dbReference type="Proteomes" id="UP000321514">
    <property type="component" value="Unassembled WGS sequence"/>
</dbReference>
<evidence type="ECO:0000313" key="3">
    <source>
        <dbReference type="Proteomes" id="UP000321514"/>
    </source>
</evidence>
<organism evidence="2 3">
    <name type="scientific">Myxococcus fulvus</name>
    <dbReference type="NCBI Taxonomy" id="33"/>
    <lineage>
        <taxon>Bacteria</taxon>
        <taxon>Pseudomonadati</taxon>
        <taxon>Myxococcota</taxon>
        <taxon>Myxococcia</taxon>
        <taxon>Myxococcales</taxon>
        <taxon>Cystobacterineae</taxon>
        <taxon>Myxococcaceae</taxon>
        <taxon>Myxococcus</taxon>
    </lineage>
</organism>
<evidence type="ECO:0000313" key="2">
    <source>
        <dbReference type="EMBL" id="GEN06659.1"/>
    </source>
</evidence>
<dbReference type="AlphaFoldDB" id="A0A511SXN1"/>
<gene>
    <name evidence="2" type="ORF">MFU01_16960</name>
</gene>